<name>A0A919MLG4_9ACTN</name>
<dbReference type="AlphaFoldDB" id="A0A919MLG4"/>
<evidence type="ECO:0000313" key="3">
    <source>
        <dbReference type="Proteomes" id="UP000598174"/>
    </source>
</evidence>
<dbReference type="RefSeq" id="WP_203823120.1">
    <property type="nucleotide sequence ID" value="NZ_BAAABP010000005.1"/>
</dbReference>
<keyword evidence="3" id="KW-1185">Reference proteome</keyword>
<dbReference type="Proteomes" id="UP000598174">
    <property type="component" value="Unassembled WGS sequence"/>
</dbReference>
<reference evidence="2" key="1">
    <citation type="submission" date="2021-01" db="EMBL/GenBank/DDBJ databases">
        <title>Whole genome shotgun sequence of Actinoplanes ferrugineus NBRC 15555.</title>
        <authorList>
            <person name="Komaki H."/>
            <person name="Tamura T."/>
        </authorList>
    </citation>
    <scope>NUCLEOTIDE SEQUENCE</scope>
    <source>
        <strain evidence="2">NBRC 15555</strain>
    </source>
</reference>
<evidence type="ECO:0000256" key="1">
    <source>
        <dbReference type="SAM" id="MobiDB-lite"/>
    </source>
</evidence>
<sequence>MSAPTYAPAAGDFDDLAAFLATVPAAADYDRDELDRLPKLPKRPARGNDKRAAINASKREWR</sequence>
<dbReference type="EMBL" id="BOMM01000100">
    <property type="protein sequence ID" value="GIE16800.1"/>
    <property type="molecule type" value="Genomic_DNA"/>
</dbReference>
<protein>
    <submittedName>
        <fullName evidence="2">Uncharacterized protein</fullName>
    </submittedName>
</protein>
<feature type="compositionally biased region" description="Basic and acidic residues" evidence="1">
    <location>
        <begin position="46"/>
        <end position="62"/>
    </location>
</feature>
<gene>
    <name evidence="2" type="ORF">Afe05nite_86400</name>
</gene>
<comment type="caution">
    <text evidence="2">The sequence shown here is derived from an EMBL/GenBank/DDBJ whole genome shotgun (WGS) entry which is preliminary data.</text>
</comment>
<proteinExistence type="predicted"/>
<accession>A0A919MLG4</accession>
<organism evidence="2 3">
    <name type="scientific">Paractinoplanes ferrugineus</name>
    <dbReference type="NCBI Taxonomy" id="113564"/>
    <lineage>
        <taxon>Bacteria</taxon>
        <taxon>Bacillati</taxon>
        <taxon>Actinomycetota</taxon>
        <taxon>Actinomycetes</taxon>
        <taxon>Micromonosporales</taxon>
        <taxon>Micromonosporaceae</taxon>
        <taxon>Paractinoplanes</taxon>
    </lineage>
</organism>
<feature type="region of interest" description="Disordered" evidence="1">
    <location>
        <begin position="31"/>
        <end position="62"/>
    </location>
</feature>
<evidence type="ECO:0000313" key="2">
    <source>
        <dbReference type="EMBL" id="GIE16800.1"/>
    </source>
</evidence>